<keyword evidence="2" id="KW-1185">Reference proteome</keyword>
<evidence type="ECO:0000313" key="1">
    <source>
        <dbReference type="EMBL" id="GER39044.1"/>
    </source>
</evidence>
<protein>
    <submittedName>
        <fullName evidence="1">A disintegrin and metalloproteinase withthrombospondin motifs 4</fullName>
    </submittedName>
</protein>
<dbReference type="EMBL" id="BKCP01005572">
    <property type="protein sequence ID" value="GER39044.1"/>
    <property type="molecule type" value="Genomic_DNA"/>
</dbReference>
<dbReference type="Proteomes" id="UP000325081">
    <property type="component" value="Unassembled WGS sequence"/>
</dbReference>
<accession>A0A5A7Q207</accession>
<proteinExistence type="predicted"/>
<reference evidence="2" key="1">
    <citation type="journal article" date="2019" name="Curr. Biol.">
        <title>Genome Sequence of Striga asiatica Provides Insight into the Evolution of Plant Parasitism.</title>
        <authorList>
            <person name="Yoshida S."/>
            <person name="Kim S."/>
            <person name="Wafula E.K."/>
            <person name="Tanskanen J."/>
            <person name="Kim Y.M."/>
            <person name="Honaas L."/>
            <person name="Yang Z."/>
            <person name="Spallek T."/>
            <person name="Conn C.E."/>
            <person name="Ichihashi Y."/>
            <person name="Cheong K."/>
            <person name="Cui S."/>
            <person name="Der J.P."/>
            <person name="Gundlach H."/>
            <person name="Jiao Y."/>
            <person name="Hori C."/>
            <person name="Ishida J.K."/>
            <person name="Kasahara H."/>
            <person name="Kiba T."/>
            <person name="Kim M.S."/>
            <person name="Koo N."/>
            <person name="Laohavisit A."/>
            <person name="Lee Y.H."/>
            <person name="Lumba S."/>
            <person name="McCourt P."/>
            <person name="Mortimer J.C."/>
            <person name="Mutuku J.M."/>
            <person name="Nomura T."/>
            <person name="Sasaki-Sekimoto Y."/>
            <person name="Seto Y."/>
            <person name="Wang Y."/>
            <person name="Wakatake T."/>
            <person name="Sakakibara H."/>
            <person name="Demura T."/>
            <person name="Yamaguchi S."/>
            <person name="Yoneyama K."/>
            <person name="Manabe R.I."/>
            <person name="Nelson D.C."/>
            <person name="Schulman A.H."/>
            <person name="Timko M.P."/>
            <person name="dePamphilis C.W."/>
            <person name="Choi D."/>
            <person name="Shirasu K."/>
        </authorList>
    </citation>
    <scope>NUCLEOTIDE SEQUENCE [LARGE SCALE GENOMIC DNA]</scope>
    <source>
        <strain evidence="2">cv. UVA1</strain>
    </source>
</reference>
<organism evidence="1 2">
    <name type="scientific">Striga asiatica</name>
    <name type="common">Asiatic witchweed</name>
    <name type="synonym">Buchnera asiatica</name>
    <dbReference type="NCBI Taxonomy" id="4170"/>
    <lineage>
        <taxon>Eukaryota</taxon>
        <taxon>Viridiplantae</taxon>
        <taxon>Streptophyta</taxon>
        <taxon>Embryophyta</taxon>
        <taxon>Tracheophyta</taxon>
        <taxon>Spermatophyta</taxon>
        <taxon>Magnoliopsida</taxon>
        <taxon>eudicotyledons</taxon>
        <taxon>Gunneridae</taxon>
        <taxon>Pentapetalae</taxon>
        <taxon>asterids</taxon>
        <taxon>lamiids</taxon>
        <taxon>Lamiales</taxon>
        <taxon>Orobanchaceae</taxon>
        <taxon>Buchnereae</taxon>
        <taxon>Striga</taxon>
    </lineage>
</organism>
<keyword evidence="1" id="KW-0401">Integrin</keyword>
<dbReference type="PROSITE" id="PS51257">
    <property type="entry name" value="PROKAR_LIPOPROTEIN"/>
    <property type="match status" value="1"/>
</dbReference>
<gene>
    <name evidence="1" type="ORF">STAS_15601</name>
</gene>
<name>A0A5A7Q207_STRAF</name>
<sequence>MNRQSESKTLGMDFNTILSSIQACKSAEKNSCHKSNGTHCSPNISNFGAVPQSMQESGGSEECVTFKKGFGTTITSGGGGTETFPEFGSFKTDGGTQTRAILSVATRGRRSKAKRKIKGWYRNQVQLVNYTT</sequence>
<evidence type="ECO:0000313" key="2">
    <source>
        <dbReference type="Proteomes" id="UP000325081"/>
    </source>
</evidence>
<dbReference type="AlphaFoldDB" id="A0A5A7Q207"/>
<comment type="caution">
    <text evidence="1">The sequence shown here is derived from an EMBL/GenBank/DDBJ whole genome shotgun (WGS) entry which is preliminary data.</text>
</comment>
<dbReference type="GO" id="GO:0007229">
    <property type="term" value="P:integrin-mediated signaling pathway"/>
    <property type="evidence" value="ECO:0007669"/>
    <property type="project" value="UniProtKB-KW"/>
</dbReference>